<dbReference type="SUPFAM" id="SSF49854">
    <property type="entry name" value="Spermadhesin, CUB domain"/>
    <property type="match status" value="1"/>
</dbReference>
<protein>
    <submittedName>
        <fullName evidence="5 6">Uncharacterized protein</fullName>
    </submittedName>
</protein>
<dbReference type="SUPFAM" id="SSF57184">
    <property type="entry name" value="Growth factor receptor domain"/>
    <property type="match status" value="3"/>
</dbReference>
<dbReference type="HOGENOM" id="CLU_000664_0_0_1"/>
<dbReference type="Pfam" id="PF00431">
    <property type="entry name" value="CUB"/>
    <property type="match status" value="1"/>
</dbReference>
<dbReference type="eggNOG" id="ENOG502SFT9">
    <property type="taxonomic scope" value="Eukaryota"/>
</dbReference>
<feature type="repeat" description="TNFR-Cys" evidence="2">
    <location>
        <begin position="2117"/>
        <end position="2154"/>
    </location>
</feature>
<gene>
    <name evidence="5" type="ORF">GUITHDRAFT_121160</name>
</gene>
<dbReference type="Proteomes" id="UP000011087">
    <property type="component" value="Unassembled WGS sequence"/>
</dbReference>
<dbReference type="PROSITE" id="PS01180">
    <property type="entry name" value="CUB"/>
    <property type="match status" value="1"/>
</dbReference>
<dbReference type="InterPro" id="IPR052798">
    <property type="entry name" value="Giardia_VSA"/>
</dbReference>
<dbReference type="Gene3D" id="2.60.120.290">
    <property type="entry name" value="Spermadhesin, CUB domain"/>
    <property type="match status" value="1"/>
</dbReference>
<dbReference type="SMART" id="SM00042">
    <property type="entry name" value="CUB"/>
    <property type="match status" value="1"/>
</dbReference>
<dbReference type="OMA" id="CSEPVCF"/>
<dbReference type="CDD" id="cd00041">
    <property type="entry name" value="CUB"/>
    <property type="match status" value="1"/>
</dbReference>
<reference evidence="5 7" key="1">
    <citation type="journal article" date="2012" name="Nature">
        <title>Algal genomes reveal evolutionary mosaicism and the fate of nucleomorphs.</title>
        <authorList>
            <consortium name="DOE Joint Genome Institute"/>
            <person name="Curtis B.A."/>
            <person name="Tanifuji G."/>
            <person name="Burki F."/>
            <person name="Gruber A."/>
            <person name="Irimia M."/>
            <person name="Maruyama S."/>
            <person name="Arias M.C."/>
            <person name="Ball S.G."/>
            <person name="Gile G.H."/>
            <person name="Hirakawa Y."/>
            <person name="Hopkins J.F."/>
            <person name="Kuo A."/>
            <person name="Rensing S.A."/>
            <person name="Schmutz J."/>
            <person name="Symeonidi A."/>
            <person name="Elias M."/>
            <person name="Eveleigh R.J."/>
            <person name="Herman E.K."/>
            <person name="Klute M.J."/>
            <person name="Nakayama T."/>
            <person name="Obornik M."/>
            <person name="Reyes-Prieto A."/>
            <person name="Armbrust E.V."/>
            <person name="Aves S.J."/>
            <person name="Beiko R.G."/>
            <person name="Coutinho P."/>
            <person name="Dacks J.B."/>
            <person name="Durnford D.G."/>
            <person name="Fast N.M."/>
            <person name="Green B.R."/>
            <person name="Grisdale C.J."/>
            <person name="Hempel F."/>
            <person name="Henrissat B."/>
            <person name="Hoppner M.P."/>
            <person name="Ishida K."/>
            <person name="Kim E."/>
            <person name="Koreny L."/>
            <person name="Kroth P.G."/>
            <person name="Liu Y."/>
            <person name="Malik S.B."/>
            <person name="Maier U.G."/>
            <person name="McRose D."/>
            <person name="Mock T."/>
            <person name="Neilson J.A."/>
            <person name="Onodera N.T."/>
            <person name="Poole A.M."/>
            <person name="Pritham E.J."/>
            <person name="Richards T.A."/>
            <person name="Rocap G."/>
            <person name="Roy S.W."/>
            <person name="Sarai C."/>
            <person name="Schaack S."/>
            <person name="Shirato S."/>
            <person name="Slamovits C.H."/>
            <person name="Spencer D.F."/>
            <person name="Suzuki S."/>
            <person name="Worden A.Z."/>
            <person name="Zauner S."/>
            <person name="Barry K."/>
            <person name="Bell C."/>
            <person name="Bharti A.K."/>
            <person name="Crow J.A."/>
            <person name="Grimwood J."/>
            <person name="Kramer R."/>
            <person name="Lindquist E."/>
            <person name="Lucas S."/>
            <person name="Salamov A."/>
            <person name="McFadden G.I."/>
            <person name="Lane C.E."/>
            <person name="Keeling P.J."/>
            <person name="Gray M.W."/>
            <person name="Grigoriev I.V."/>
            <person name="Archibald J.M."/>
        </authorList>
    </citation>
    <scope>NUCLEOTIDE SEQUENCE</scope>
    <source>
        <strain evidence="5 7">CCMP2712</strain>
    </source>
</reference>
<dbReference type="InterPro" id="IPR001368">
    <property type="entry name" value="TNFR/NGFR_Cys_rich_reg"/>
</dbReference>
<feature type="domain" description="CUB" evidence="3">
    <location>
        <begin position="2165"/>
        <end position="2285"/>
    </location>
</feature>
<dbReference type="RefSeq" id="XP_005819662.1">
    <property type="nucleotide sequence ID" value="XM_005819605.1"/>
</dbReference>
<dbReference type="KEGG" id="gtt:GUITHDRAFT_121160"/>
<reference evidence="6" key="3">
    <citation type="submission" date="2015-06" db="UniProtKB">
        <authorList>
            <consortium name="EnsemblProtists"/>
        </authorList>
    </citation>
    <scope>IDENTIFICATION</scope>
</reference>
<dbReference type="InterPro" id="IPR000859">
    <property type="entry name" value="CUB_dom"/>
</dbReference>
<proteinExistence type="predicted"/>
<dbReference type="OrthoDB" id="6022136at2759"/>
<dbReference type="PANTHER" id="PTHR23275:SF100">
    <property type="entry name" value="EGF-LIKE DOMAIN-CONTAINING PROTEIN"/>
    <property type="match status" value="1"/>
</dbReference>
<evidence type="ECO:0000256" key="1">
    <source>
        <dbReference type="ARBA" id="ARBA00023157"/>
    </source>
</evidence>
<sequence length="2379" mass="260466">MSQGDRAHRKGVSTSLASSNAHLRALHVDLQRSVGSADSKYSLRDNSVISEDDGERRGDDLPSVMYGGRKFATLDGTYYMSERTSSNEDCQTQALRLPKGWAIAPDDWLSREVISQYTWGTDYMLVESGSYYRTNCWYCSNGGSSLRSSDGLYWPASCNMRILIVYVGCPQGQTPDFCSTRYRDSATADPAPAHFQGPPNATILNTSYLKSDLAVGRNWSYILSPSSVDDGSWRVPDLGFPFCVGGNNVQSSVYISSNSYLTFGQAWSTYTSLSASNPYVPTLFVGAGDTSAQLIVGTPTREGDMRGYVVRFEGTSSTSGLPGHPNLIFEVTFFANNTLRVAIGLQNTYFSTMYMMSDGRGSTLTSFSMPDREARLLVSGVPSPYVMLDLPCVLCNNSIPPNSIYSSDFSTASQSCDWICQPGFHLKGESCAECEGKPSNASYSNELCGWTCDVGFYKSGSMCMPCTKRPANAVFVSAGRGEGADSCAWQEVVEEEGYVFSTLGGYGPTSQYSMWSCVSEWQEYLPLPAGWSIAPDNEISINVTAKYDWGALRLVLDSSSSYFTNSVMSGDNWYYWYWYYWQYPGSYYSSGYLSTYDRVYYRSSDCEARVLLLAPVCASGYMAVAPAASASGSTNASRCVPCSNTIPSGAQYVLSPYPQEASSCGWSCQVGFYPSGSTCSKCAGKPSAAVYVGGGLMGKADSCAWSCLPGYREVDGWRCEACASSLPPNAHWEGSGCSWACDFGYRQSGSSSCDDITVGYNGQRYASLGGRAPYDSSTCSWEVARALPEGWMIAPNTGDSISVVSQYPWGASNVVLEDGTAWNTGYGGMCCTSRLYSYDGMFVSRDSCGTVLVVAEDCLAGYYRDPSNMTRCIPCSSYKPNHATYNSSGSPANKNNCDWRCDAGYYRDAYGSSCVACSVAPPNAVYTTSEPGESCSWTCHAGYYLQDGACKACETSLPEFAYFTAGEVSGRQCEWSCRFGYVRSNGRCVGTKYAGRYYTTLSGRAPNDPYTCRDDPYLPVPAGWELAPNDQDSQYVTWYFTWGSNYLVFSDGSLWYTARSTSSTSPQQCCWGYLSSYNGMYKANGCDKGVLLRSTECAPGYLKSGSSCVPCSNALPANSSYGSLIAADNQLISTCAYVCNAGYKQQADHCVACDRATLPAHAEYVQLTMRHEIEYECQWRCSAGYLLKDGQCVACEDRKPRAAHWLREGSSGTACGWACDFGYFASADGDCLPLRSYGNRYYAALDGSPPWNWENSDYYYYYYNCNQGLKAIPAGWAIAANTWDSRMTAWMYPWRSCTLMMSDSTTWYSSRCYSSSSPQSTCCYSLVSYDGMYRSSESCGSILLVSQYCAAGYYLRNDSSCGNCSNPIPPHALYVAQQDPSRYADSVCPWACEPGYTRRGEACQACETAPEHAEYVAYGPGGVNGSWTECGWRCSAGYLLKDGQCVACEGRKPRAAHWLREGSNGTACGWACDFGHYQSQGGGSNVNASKCEMFQYGNRYYTTLQGHRPDEPYQCNTPLTFSSIPDGWAIAANTWDSQMAIATQRWGVCYLQLSDSSIWYTSSCQCCNYPYRWGSNSLIGYDGMYRSWNTCSDILLMSLFCAPGFYLSGSYCYPCSNPIPANASYALPSSPSQYADSKCPWECNAGFYRSSEWMVCFPCTNPIPPYAFYSTPGLLDQPNSCQWACASGESHGEACNVSNSLTHVVRYLGKVYAAFDDVAPTSLNLSCQHDGSRYQQPPAGWTLAPWSEEAVRVVGSYPWGARAIVLANGVAYQTAQPYQDYMSYQTPGTRIFSNMLYSSGNSYALSSCDNGYYALRMLLVRLECDDGYVGRGDQDCTPCSGSLPANAVASSGPGGCGWTCRAGYYKAYEGCASCDPRYPKPSNALYVEADGSSGQVCQWRCGTGHYRSQGACVPCMNAPNFAYFLDAADEECAWRCQPGYFQSGTRCLACKPPPSPESDVVVRPASMRCNITRSCRQDYPDAMLYQCGWIFAVTSRSGDEYAVLMDNMTEPWDPLQGPLSSSNQRLQCGMVQLPAGWQVAPNDTDTVEVIARYPWGLQQLVVSDGTVYATSNYNYVTAGRVMALNGLTKSIRADAELYALSSGQYCQNTRILIKKIRCAPGQYVSGSSCRACSTPVCNSGEHALACQELQDSICSSALKPCTGKCRCQLFDEARGSMSDGSALSSLYEDGSNCRWIIQPPGASSISLNFTSFALEPGYDFLTINECIGLLGASLECYGRTEVAKLTGLHKPGSLTVTASSRVLEVVFEADESVAYQGFTMTWTANISSNALSQYWFVSSKYLHCQMLHTWKDIVPSLDTHNSTFKMGGLGQLMVRRELEVWVCSYVDACALAGDAFCYIYDEKKKLFVPWDMASHLKLF</sequence>
<evidence type="ECO:0000259" key="4">
    <source>
        <dbReference type="PROSITE" id="PS50050"/>
    </source>
</evidence>
<dbReference type="PaxDb" id="55529-EKX32682"/>
<comment type="caution">
    <text evidence="2">Lacks conserved residue(s) required for the propagation of feature annotation.</text>
</comment>
<dbReference type="EMBL" id="JH993177">
    <property type="protein sequence ID" value="EKX32682.1"/>
    <property type="molecule type" value="Genomic_DNA"/>
</dbReference>
<dbReference type="PANTHER" id="PTHR23275">
    <property type="entry name" value="CABRIOLET.-RELATED"/>
    <property type="match status" value="1"/>
</dbReference>
<evidence type="ECO:0000313" key="5">
    <source>
        <dbReference type="EMBL" id="EKX32682.1"/>
    </source>
</evidence>
<name>L1I999_GUITC</name>
<organism evidence="5">
    <name type="scientific">Guillardia theta (strain CCMP2712)</name>
    <name type="common">Cryptophyte</name>
    <dbReference type="NCBI Taxonomy" id="905079"/>
    <lineage>
        <taxon>Eukaryota</taxon>
        <taxon>Cryptophyceae</taxon>
        <taxon>Pyrenomonadales</taxon>
        <taxon>Geminigeraceae</taxon>
        <taxon>Guillardia</taxon>
    </lineage>
</organism>
<keyword evidence="7" id="KW-1185">Reference proteome</keyword>
<accession>L1I999</accession>
<keyword evidence="1" id="KW-1015">Disulfide bond</keyword>
<reference evidence="7" key="2">
    <citation type="submission" date="2012-11" db="EMBL/GenBank/DDBJ databases">
        <authorList>
            <person name="Kuo A."/>
            <person name="Curtis B.A."/>
            <person name="Tanifuji G."/>
            <person name="Burki F."/>
            <person name="Gruber A."/>
            <person name="Irimia M."/>
            <person name="Maruyama S."/>
            <person name="Arias M.C."/>
            <person name="Ball S.G."/>
            <person name="Gile G.H."/>
            <person name="Hirakawa Y."/>
            <person name="Hopkins J.F."/>
            <person name="Rensing S.A."/>
            <person name="Schmutz J."/>
            <person name="Symeonidi A."/>
            <person name="Elias M."/>
            <person name="Eveleigh R.J."/>
            <person name="Herman E.K."/>
            <person name="Klute M.J."/>
            <person name="Nakayama T."/>
            <person name="Obornik M."/>
            <person name="Reyes-Prieto A."/>
            <person name="Armbrust E.V."/>
            <person name="Aves S.J."/>
            <person name="Beiko R.G."/>
            <person name="Coutinho P."/>
            <person name="Dacks J.B."/>
            <person name="Durnford D.G."/>
            <person name="Fast N.M."/>
            <person name="Green B.R."/>
            <person name="Grisdale C."/>
            <person name="Hempe F."/>
            <person name="Henrissat B."/>
            <person name="Hoppner M.P."/>
            <person name="Ishida K.-I."/>
            <person name="Kim E."/>
            <person name="Koreny L."/>
            <person name="Kroth P.G."/>
            <person name="Liu Y."/>
            <person name="Malik S.-B."/>
            <person name="Maier U.G."/>
            <person name="McRose D."/>
            <person name="Mock T."/>
            <person name="Neilson J.A."/>
            <person name="Onodera N.T."/>
            <person name="Poole A.M."/>
            <person name="Pritham E.J."/>
            <person name="Richards T.A."/>
            <person name="Rocap G."/>
            <person name="Roy S.W."/>
            <person name="Sarai C."/>
            <person name="Schaack S."/>
            <person name="Shirato S."/>
            <person name="Slamovits C.H."/>
            <person name="Spencer D.F."/>
            <person name="Suzuki S."/>
            <person name="Worden A.Z."/>
            <person name="Zauner S."/>
            <person name="Barry K."/>
            <person name="Bell C."/>
            <person name="Bharti A.K."/>
            <person name="Crow J.A."/>
            <person name="Grimwood J."/>
            <person name="Kramer R."/>
            <person name="Lindquist E."/>
            <person name="Lucas S."/>
            <person name="Salamov A."/>
            <person name="McFadden G.I."/>
            <person name="Lane C.E."/>
            <person name="Keeling P.J."/>
            <person name="Gray M.W."/>
            <person name="Grigoriev I.V."/>
            <person name="Archibald J.M."/>
        </authorList>
    </citation>
    <scope>NUCLEOTIDE SEQUENCE</scope>
    <source>
        <strain evidence="7">CCMP2712</strain>
    </source>
</reference>
<dbReference type="STRING" id="905079.L1I999"/>
<dbReference type="PROSITE" id="PS50050">
    <property type="entry name" value="TNFR_NGFR_2"/>
    <property type="match status" value="1"/>
</dbReference>
<evidence type="ECO:0000313" key="6">
    <source>
        <dbReference type="EnsemblProtists" id="EKX32682"/>
    </source>
</evidence>
<evidence type="ECO:0000256" key="2">
    <source>
        <dbReference type="PROSITE-ProRule" id="PRU00206"/>
    </source>
</evidence>
<dbReference type="GeneID" id="17289402"/>
<evidence type="ECO:0000313" key="7">
    <source>
        <dbReference type="Proteomes" id="UP000011087"/>
    </source>
</evidence>
<dbReference type="InterPro" id="IPR035914">
    <property type="entry name" value="Sperma_CUB_dom_sf"/>
</dbReference>
<feature type="domain" description="TNFR-Cys" evidence="4">
    <location>
        <begin position="2117"/>
        <end position="2154"/>
    </location>
</feature>
<dbReference type="EnsemblProtists" id="EKX32682">
    <property type="protein sequence ID" value="EKX32682"/>
    <property type="gene ID" value="GUITHDRAFT_121160"/>
</dbReference>
<dbReference type="InterPro" id="IPR009030">
    <property type="entry name" value="Growth_fac_rcpt_cys_sf"/>
</dbReference>
<evidence type="ECO:0000259" key="3">
    <source>
        <dbReference type="PROSITE" id="PS01180"/>
    </source>
</evidence>